<proteinExistence type="predicted"/>
<organism evidence="2 3">
    <name type="scientific">Romboutsia faecis</name>
    <dbReference type="NCBI Taxonomy" id="2764597"/>
    <lineage>
        <taxon>Bacteria</taxon>
        <taxon>Bacillati</taxon>
        <taxon>Bacillota</taxon>
        <taxon>Clostridia</taxon>
        <taxon>Peptostreptococcales</taxon>
        <taxon>Peptostreptococcaceae</taxon>
        <taxon>Romboutsia</taxon>
    </lineage>
</organism>
<dbReference type="RefSeq" id="WP_153971529.1">
    <property type="nucleotide sequence ID" value="NZ_JACRWE010000001.1"/>
</dbReference>
<evidence type="ECO:0000259" key="1">
    <source>
        <dbReference type="Pfam" id="PF04324"/>
    </source>
</evidence>
<reference evidence="2 3" key="1">
    <citation type="submission" date="2020-08" db="EMBL/GenBank/DDBJ databases">
        <authorList>
            <person name="Liu C."/>
            <person name="Sun Q."/>
        </authorList>
    </citation>
    <scope>NUCLEOTIDE SEQUENCE [LARGE SCALE GENOMIC DNA]</scope>
    <source>
        <strain evidence="2 3">NSJ-18</strain>
    </source>
</reference>
<dbReference type="Pfam" id="PF04324">
    <property type="entry name" value="Fer2_BFD"/>
    <property type="match status" value="1"/>
</dbReference>
<gene>
    <name evidence="2" type="ORF">H8923_00665</name>
</gene>
<evidence type="ECO:0000313" key="2">
    <source>
        <dbReference type="EMBL" id="MBC5995258.1"/>
    </source>
</evidence>
<dbReference type="InterPro" id="IPR007419">
    <property type="entry name" value="BFD-like_2Fe2S-bd_dom"/>
</dbReference>
<dbReference type="EMBL" id="JACRWE010000001">
    <property type="protein sequence ID" value="MBC5995258.1"/>
    <property type="molecule type" value="Genomic_DNA"/>
</dbReference>
<evidence type="ECO:0000313" key="3">
    <source>
        <dbReference type="Proteomes" id="UP000609849"/>
    </source>
</evidence>
<comment type="caution">
    <text evidence="2">The sequence shown here is derived from an EMBL/GenBank/DDBJ whole genome shotgun (WGS) entry which is preliminary data.</text>
</comment>
<feature type="domain" description="BFD-like [2Fe-2S]-binding" evidence="1">
    <location>
        <begin position="6"/>
        <end position="49"/>
    </location>
</feature>
<keyword evidence="3" id="KW-1185">Reference proteome</keyword>
<dbReference type="Proteomes" id="UP000609849">
    <property type="component" value="Unassembled WGS sequence"/>
</dbReference>
<accession>A0ABR7JKN8</accession>
<dbReference type="Gene3D" id="1.10.10.1100">
    <property type="entry name" value="BFD-like [2Fe-2S]-binding domain"/>
    <property type="match status" value="1"/>
</dbReference>
<sequence>MNNNKVCGCFNVAVDDIIEAKSKGCKSVKEIINKTKATKACGRCKVKAEITILKVLLNRLYIK</sequence>
<dbReference type="InterPro" id="IPR041854">
    <property type="entry name" value="BFD-like_2Fe2S-bd_dom_sf"/>
</dbReference>
<name>A0ABR7JKN8_9FIRM</name>
<protein>
    <submittedName>
        <fullName evidence="2">(2Fe-2S)-binding protein</fullName>
    </submittedName>
</protein>